<proteinExistence type="predicted"/>
<feature type="compositionally biased region" description="Polar residues" evidence="1">
    <location>
        <begin position="33"/>
        <end position="43"/>
    </location>
</feature>
<gene>
    <name evidence="2" type="ORF">F4560_002027</name>
</gene>
<feature type="compositionally biased region" description="Gly residues" evidence="1">
    <location>
        <begin position="75"/>
        <end position="87"/>
    </location>
</feature>
<name>A0A7W9LZT6_9PSEU</name>
<dbReference type="EMBL" id="JACHMO010000001">
    <property type="protein sequence ID" value="MBB5802259.1"/>
    <property type="molecule type" value="Genomic_DNA"/>
</dbReference>
<feature type="compositionally biased region" description="Low complexity" evidence="1">
    <location>
        <begin position="188"/>
        <end position="213"/>
    </location>
</feature>
<comment type="caution">
    <text evidence="2">The sequence shown here is derived from an EMBL/GenBank/DDBJ whole genome shotgun (WGS) entry which is preliminary data.</text>
</comment>
<evidence type="ECO:0000313" key="3">
    <source>
        <dbReference type="Proteomes" id="UP000552097"/>
    </source>
</evidence>
<evidence type="ECO:0000256" key="1">
    <source>
        <dbReference type="SAM" id="MobiDB-lite"/>
    </source>
</evidence>
<dbReference type="AlphaFoldDB" id="A0A7W9LZT6"/>
<reference evidence="2 3" key="1">
    <citation type="submission" date="2020-08" db="EMBL/GenBank/DDBJ databases">
        <title>Sequencing the genomes of 1000 actinobacteria strains.</title>
        <authorList>
            <person name="Klenk H.-P."/>
        </authorList>
    </citation>
    <scope>NUCLEOTIDE SEQUENCE [LARGE SCALE GENOMIC DNA]</scope>
    <source>
        <strain evidence="2 3">DSM 45486</strain>
    </source>
</reference>
<dbReference type="RefSeq" id="WP_184918868.1">
    <property type="nucleotide sequence ID" value="NZ_JACHMO010000001.1"/>
</dbReference>
<feature type="region of interest" description="Disordered" evidence="1">
    <location>
        <begin position="177"/>
        <end position="228"/>
    </location>
</feature>
<organism evidence="2 3">
    <name type="scientific">Saccharothrix ecbatanensis</name>
    <dbReference type="NCBI Taxonomy" id="1105145"/>
    <lineage>
        <taxon>Bacteria</taxon>
        <taxon>Bacillati</taxon>
        <taxon>Actinomycetota</taxon>
        <taxon>Actinomycetes</taxon>
        <taxon>Pseudonocardiales</taxon>
        <taxon>Pseudonocardiaceae</taxon>
        <taxon>Saccharothrix</taxon>
    </lineage>
</organism>
<evidence type="ECO:0000313" key="2">
    <source>
        <dbReference type="EMBL" id="MBB5802259.1"/>
    </source>
</evidence>
<feature type="region of interest" description="Disordered" evidence="1">
    <location>
        <begin position="16"/>
        <end position="113"/>
    </location>
</feature>
<keyword evidence="3" id="KW-1185">Reference proteome</keyword>
<dbReference type="PROSITE" id="PS51257">
    <property type="entry name" value="PROKAR_LIPOPROTEIN"/>
    <property type="match status" value="1"/>
</dbReference>
<dbReference type="Proteomes" id="UP000552097">
    <property type="component" value="Unassembled WGS sequence"/>
</dbReference>
<protein>
    <submittedName>
        <fullName evidence="2">Uncharacterized protein</fullName>
    </submittedName>
</protein>
<sequence>MRWRRTVGSLVIFAAVTAGCGSNPGPGDDLSRDSAQSSDTGTDQPGAESTGAEPDAGEPNAGESTDGKGTDGEGTATGGPPTRGGKPGTATEGKKPGALGSPIKFDPTQQNPTLAERRDHFRDLLRAECGADLCDVTFSVIYHDEPDFAGEDCSVRGTDWPKPPHRGMVITIEVNNPCSENPARSKDTTTVTTAAERTTTTTQDTAQAPEQPTVPERATVPPTSPDGG</sequence>
<accession>A0A7W9LZT6</accession>